<keyword evidence="2" id="KW-1185">Reference proteome</keyword>
<protein>
    <submittedName>
        <fullName evidence="1">Uncharacterized protein</fullName>
    </submittedName>
</protein>
<reference evidence="1" key="1">
    <citation type="submission" date="2020-12" db="EMBL/GenBank/DDBJ databases">
        <authorList>
            <person name="Iha C."/>
        </authorList>
    </citation>
    <scope>NUCLEOTIDE SEQUENCE</scope>
</reference>
<dbReference type="AlphaFoldDB" id="A0A8S1IU67"/>
<comment type="caution">
    <text evidence="1">The sequence shown here is derived from an EMBL/GenBank/DDBJ whole genome shotgun (WGS) entry which is preliminary data.</text>
</comment>
<name>A0A8S1IU67_9CHLO</name>
<sequence>MVGGVHQKHLRAFLQMKTGRTATVAVALAHCKNGSKAGVPLVTLGFYCFAQVRPTAKDSSHELAPSLAMAGSIRLRRVSPSCVRPPYEVPVLALPAVECKVARIKGAPCVPLVGGL</sequence>
<proteinExistence type="predicted"/>
<dbReference type="EMBL" id="CAJHUC010000809">
    <property type="protein sequence ID" value="CAD7698326.1"/>
    <property type="molecule type" value="Genomic_DNA"/>
</dbReference>
<organism evidence="1 2">
    <name type="scientific">Ostreobium quekettii</name>
    <dbReference type="NCBI Taxonomy" id="121088"/>
    <lineage>
        <taxon>Eukaryota</taxon>
        <taxon>Viridiplantae</taxon>
        <taxon>Chlorophyta</taxon>
        <taxon>core chlorophytes</taxon>
        <taxon>Ulvophyceae</taxon>
        <taxon>TCBD clade</taxon>
        <taxon>Bryopsidales</taxon>
        <taxon>Ostreobineae</taxon>
        <taxon>Ostreobiaceae</taxon>
        <taxon>Ostreobium</taxon>
    </lineage>
</organism>
<dbReference type="Proteomes" id="UP000708148">
    <property type="component" value="Unassembled WGS sequence"/>
</dbReference>
<evidence type="ECO:0000313" key="1">
    <source>
        <dbReference type="EMBL" id="CAD7698326.1"/>
    </source>
</evidence>
<evidence type="ECO:0000313" key="2">
    <source>
        <dbReference type="Proteomes" id="UP000708148"/>
    </source>
</evidence>
<accession>A0A8S1IU67</accession>
<gene>
    <name evidence="1" type="ORF">OSTQU699_LOCUS3687</name>
</gene>